<gene>
    <name evidence="1" type="ORF">QF118_06605</name>
</gene>
<keyword evidence="1" id="KW-0808">Transferase</keyword>
<dbReference type="GO" id="GO:0016740">
    <property type="term" value="F:transferase activity"/>
    <property type="evidence" value="ECO:0007669"/>
    <property type="project" value="UniProtKB-KW"/>
</dbReference>
<accession>A0ABY8QKQ3</accession>
<dbReference type="EMBL" id="CP124616">
    <property type="protein sequence ID" value="WGW05209.1"/>
    <property type="molecule type" value="Genomic_DNA"/>
</dbReference>
<dbReference type="RefSeq" id="WP_282301841.1">
    <property type="nucleotide sequence ID" value="NZ_CP124616.1"/>
</dbReference>
<dbReference type="Pfam" id="PF11316">
    <property type="entry name" value="Rhamno_transf"/>
    <property type="match status" value="1"/>
</dbReference>
<proteinExistence type="predicted"/>
<dbReference type="Proteomes" id="UP001241605">
    <property type="component" value="Chromosome"/>
</dbReference>
<dbReference type="SUPFAM" id="SSF53448">
    <property type="entry name" value="Nucleotide-diphospho-sugar transferases"/>
    <property type="match status" value="1"/>
</dbReference>
<reference evidence="1 2" key="1">
    <citation type="submission" date="2023-05" db="EMBL/GenBank/DDBJ databases">
        <title>YMD87, complete Genome.</title>
        <authorList>
            <person name="Zhang J."/>
            <person name="Xu X."/>
        </authorList>
    </citation>
    <scope>NUCLEOTIDE SEQUENCE [LARGE SCALE GENOMIC DNA]</scope>
    <source>
        <strain evidence="1 2">YMD87</strain>
    </source>
</reference>
<keyword evidence="2" id="KW-1185">Reference proteome</keyword>
<protein>
    <submittedName>
        <fullName evidence="1">Rhamnosyl transferase</fullName>
    </submittedName>
</protein>
<organism evidence="1 2">
    <name type="scientific">Tropicibacter oceani</name>
    <dbReference type="NCBI Taxonomy" id="3058420"/>
    <lineage>
        <taxon>Bacteria</taxon>
        <taxon>Pseudomonadati</taxon>
        <taxon>Pseudomonadota</taxon>
        <taxon>Alphaproteobacteria</taxon>
        <taxon>Rhodobacterales</taxon>
        <taxon>Roseobacteraceae</taxon>
        <taxon>Tropicibacter</taxon>
    </lineage>
</organism>
<evidence type="ECO:0000313" key="2">
    <source>
        <dbReference type="Proteomes" id="UP001241605"/>
    </source>
</evidence>
<evidence type="ECO:0000313" key="1">
    <source>
        <dbReference type="EMBL" id="WGW05209.1"/>
    </source>
</evidence>
<sequence length="268" mass="30040">MQVIGLCRFSYPAEGGFQVGHETIEDRRRYLYAPERIEDRLRSFEAITLAGLRAQTDPDFTFVILVDEALPEPLAERLLALIQNMPQAVVVPWAPGPHRKVCQQVLNMARTDPAASCIQFRMDDDDTVAVDFVERLRADVKLVQPLCDANRLVTLDYNRGFVVQADARGLAAEECTLPYYPMGMAMVIAGGVRQSIMNFGHSKVAQFMPTVTFTDSPMYIRGHNAFNDSRQKAHVQPVRLPRADAATLAVLQNRFGVTEPEVRRIYGA</sequence>
<name>A0ABY8QKQ3_9RHOB</name>
<dbReference type="InterPro" id="IPR021466">
    <property type="entry name" value="Put_rhamnosyl_transferase"/>
</dbReference>
<dbReference type="InterPro" id="IPR029044">
    <property type="entry name" value="Nucleotide-diphossugar_trans"/>
</dbReference>